<organism evidence="4 5">
    <name type="scientific">Stephania japonica</name>
    <dbReference type="NCBI Taxonomy" id="461633"/>
    <lineage>
        <taxon>Eukaryota</taxon>
        <taxon>Viridiplantae</taxon>
        <taxon>Streptophyta</taxon>
        <taxon>Embryophyta</taxon>
        <taxon>Tracheophyta</taxon>
        <taxon>Spermatophyta</taxon>
        <taxon>Magnoliopsida</taxon>
        <taxon>Ranunculales</taxon>
        <taxon>Menispermaceae</taxon>
        <taxon>Menispermoideae</taxon>
        <taxon>Cissampelideae</taxon>
        <taxon>Stephania</taxon>
    </lineage>
</organism>
<evidence type="ECO:0000256" key="2">
    <source>
        <dbReference type="ARBA" id="ARBA00022827"/>
    </source>
</evidence>
<reference evidence="4 5" key="1">
    <citation type="submission" date="2024-01" db="EMBL/GenBank/DDBJ databases">
        <title>Genome assemblies of Stephania.</title>
        <authorList>
            <person name="Yang L."/>
        </authorList>
    </citation>
    <scope>NUCLEOTIDE SEQUENCE [LARGE SCALE GENOMIC DNA]</scope>
    <source>
        <strain evidence="4">QJT</strain>
        <tissue evidence="4">Leaf</tissue>
    </source>
</reference>
<dbReference type="GO" id="GO:0016491">
    <property type="term" value="F:oxidoreductase activity"/>
    <property type="evidence" value="ECO:0007669"/>
    <property type="project" value="InterPro"/>
</dbReference>
<dbReference type="GO" id="GO:0050660">
    <property type="term" value="F:flavin adenine dinucleotide binding"/>
    <property type="evidence" value="ECO:0007669"/>
    <property type="project" value="InterPro"/>
</dbReference>
<keyword evidence="5" id="KW-1185">Reference proteome</keyword>
<gene>
    <name evidence="4" type="ORF">Sjap_020538</name>
</gene>
<dbReference type="Proteomes" id="UP001417504">
    <property type="component" value="Unassembled WGS sequence"/>
</dbReference>
<dbReference type="PANTHER" id="PTHR32448">
    <property type="entry name" value="OS08G0158400 PROTEIN"/>
    <property type="match status" value="1"/>
</dbReference>
<protein>
    <recommendedName>
        <fullName evidence="3">Berberine/berberine-like domain-containing protein</fullName>
    </recommendedName>
</protein>
<sequence>MGDAYVQRALAHLVHNILNEDVKIWGSKYFNNNFDRMVTVKSRVDPDNFFRYEQSIR</sequence>
<dbReference type="InterPro" id="IPR016169">
    <property type="entry name" value="FAD-bd_PCMH_sub2"/>
</dbReference>
<dbReference type="AlphaFoldDB" id="A0AAP0F9T8"/>
<dbReference type="EMBL" id="JBBNAE010000008">
    <property type="protein sequence ID" value="KAK9103284.1"/>
    <property type="molecule type" value="Genomic_DNA"/>
</dbReference>
<proteinExistence type="predicted"/>
<dbReference type="Pfam" id="PF08031">
    <property type="entry name" value="BBE"/>
    <property type="match status" value="1"/>
</dbReference>
<evidence type="ECO:0000259" key="3">
    <source>
        <dbReference type="Pfam" id="PF08031"/>
    </source>
</evidence>
<evidence type="ECO:0000313" key="4">
    <source>
        <dbReference type="EMBL" id="KAK9103284.1"/>
    </source>
</evidence>
<dbReference type="Gene3D" id="3.30.465.10">
    <property type="match status" value="1"/>
</dbReference>
<evidence type="ECO:0000256" key="1">
    <source>
        <dbReference type="ARBA" id="ARBA00022630"/>
    </source>
</evidence>
<accession>A0AAP0F9T8</accession>
<comment type="caution">
    <text evidence="4">The sequence shown here is derived from an EMBL/GenBank/DDBJ whole genome shotgun (WGS) entry which is preliminary data.</text>
</comment>
<feature type="domain" description="Berberine/berberine-like" evidence="3">
    <location>
        <begin position="16"/>
        <end position="57"/>
    </location>
</feature>
<evidence type="ECO:0000313" key="5">
    <source>
        <dbReference type="Proteomes" id="UP001417504"/>
    </source>
</evidence>
<name>A0AAP0F9T8_9MAGN</name>
<dbReference type="InterPro" id="IPR012951">
    <property type="entry name" value="BBE"/>
</dbReference>
<keyword evidence="1" id="KW-0285">Flavoprotein</keyword>
<keyword evidence="2" id="KW-0274">FAD</keyword>